<dbReference type="EMBL" id="BMIN01000005">
    <property type="protein sequence ID" value="GGD08172.1"/>
    <property type="molecule type" value="Genomic_DNA"/>
</dbReference>
<evidence type="ECO:0000313" key="2">
    <source>
        <dbReference type="EMBL" id="GGD08172.1"/>
    </source>
</evidence>
<evidence type="ECO:0000313" key="3">
    <source>
        <dbReference type="Proteomes" id="UP000642571"/>
    </source>
</evidence>
<proteinExistence type="predicted"/>
<reference evidence="3" key="1">
    <citation type="journal article" date="2019" name="Int. J. Syst. Evol. Microbiol.">
        <title>The Global Catalogue of Microorganisms (GCM) 10K type strain sequencing project: providing services to taxonomists for standard genome sequencing and annotation.</title>
        <authorList>
            <consortium name="The Broad Institute Genomics Platform"/>
            <consortium name="The Broad Institute Genome Sequencing Center for Infectious Disease"/>
            <person name="Wu L."/>
            <person name="Ma J."/>
        </authorList>
    </citation>
    <scope>NUCLEOTIDE SEQUENCE [LARGE SCALE GENOMIC DNA]</scope>
    <source>
        <strain evidence="3">CGMCC 1.15353</strain>
    </source>
</reference>
<feature type="transmembrane region" description="Helical" evidence="1">
    <location>
        <begin position="40"/>
        <end position="60"/>
    </location>
</feature>
<keyword evidence="1" id="KW-0472">Membrane</keyword>
<comment type="caution">
    <text evidence="2">The sequence shown here is derived from an EMBL/GenBank/DDBJ whole genome shotgun (WGS) entry which is preliminary data.</text>
</comment>
<keyword evidence="3" id="KW-1185">Reference proteome</keyword>
<sequence>MNLLAVLLMSVGLVLAPAVGFFYPSWRRIQGRDLSERQLYGFRALGTGILLLMFVLSQLFI</sequence>
<keyword evidence="1" id="KW-1133">Transmembrane helix</keyword>
<evidence type="ECO:0000256" key="1">
    <source>
        <dbReference type="SAM" id="Phobius"/>
    </source>
</evidence>
<gene>
    <name evidence="2" type="ORF">GCM10011389_14640</name>
</gene>
<accession>A0ABQ1PZB7</accession>
<keyword evidence="1" id="KW-0812">Transmembrane</keyword>
<name>A0ABQ1PZB7_9BACI</name>
<protein>
    <submittedName>
        <fullName evidence="2">Uncharacterized protein</fullName>
    </submittedName>
</protein>
<organism evidence="2 3">
    <name type="scientific">Pontibacillus salipaludis</name>
    <dbReference type="NCBI Taxonomy" id="1697394"/>
    <lineage>
        <taxon>Bacteria</taxon>
        <taxon>Bacillati</taxon>
        <taxon>Bacillota</taxon>
        <taxon>Bacilli</taxon>
        <taxon>Bacillales</taxon>
        <taxon>Bacillaceae</taxon>
        <taxon>Pontibacillus</taxon>
    </lineage>
</organism>
<dbReference type="Proteomes" id="UP000642571">
    <property type="component" value="Unassembled WGS sequence"/>
</dbReference>